<dbReference type="InterPro" id="IPR051094">
    <property type="entry name" value="Diverse_Catalytic_Enzymes"/>
</dbReference>
<dbReference type="PANTHER" id="PTHR35795">
    <property type="entry name" value="SLR1885 PROTEIN"/>
    <property type="match status" value="1"/>
</dbReference>
<evidence type="ECO:0000256" key="3">
    <source>
        <dbReference type="ARBA" id="ARBA00022741"/>
    </source>
</evidence>
<dbReference type="SUPFAM" id="SSF109604">
    <property type="entry name" value="HD-domain/PDEase-like"/>
    <property type="match status" value="1"/>
</dbReference>
<dbReference type="Proteomes" id="UP000032740">
    <property type="component" value="Chromosome"/>
</dbReference>
<protein>
    <recommendedName>
        <fullName evidence="1">bis(5'-nucleosyl)-tetraphosphatase (symmetrical)</fullName>
        <ecNumber evidence="1">3.6.1.41</ecNumber>
    </recommendedName>
</protein>
<dbReference type="Pfam" id="PF01966">
    <property type="entry name" value="HD"/>
    <property type="match status" value="1"/>
</dbReference>
<evidence type="ECO:0000256" key="5">
    <source>
        <dbReference type="ARBA" id="ARBA00023004"/>
    </source>
</evidence>
<dbReference type="GO" id="GO:0046872">
    <property type="term" value="F:metal ion binding"/>
    <property type="evidence" value="ECO:0007669"/>
    <property type="project" value="UniProtKB-KW"/>
</dbReference>
<name>U4KKK2_ALTPJ</name>
<dbReference type="Gene3D" id="1.10.3210.10">
    <property type="entry name" value="Hypothetical protein af1432"/>
    <property type="match status" value="1"/>
</dbReference>
<dbReference type="HOGENOM" id="CLU_089580_1_2_14"/>
<comment type="catalytic activity">
    <reaction evidence="6">
        <text>P(1),P(4)-bis(5'-adenosyl) tetraphosphate + H2O = 2 ADP + 2 H(+)</text>
        <dbReference type="Rhea" id="RHEA:24252"/>
        <dbReference type="ChEBI" id="CHEBI:15377"/>
        <dbReference type="ChEBI" id="CHEBI:15378"/>
        <dbReference type="ChEBI" id="CHEBI:58141"/>
        <dbReference type="ChEBI" id="CHEBI:456216"/>
        <dbReference type="EC" id="3.6.1.41"/>
    </reaction>
</comment>
<gene>
    <name evidence="8" type="ORF">BN85407020</name>
</gene>
<dbReference type="GO" id="GO:0008803">
    <property type="term" value="F:bis(5'-nucleosyl)-tetraphosphatase (symmetrical) activity"/>
    <property type="evidence" value="ECO:0007669"/>
    <property type="project" value="UniProtKB-EC"/>
</dbReference>
<accession>U4KKK2</accession>
<dbReference type="InterPro" id="IPR003607">
    <property type="entry name" value="HD/PDEase_dom"/>
</dbReference>
<evidence type="ECO:0000256" key="2">
    <source>
        <dbReference type="ARBA" id="ARBA00022723"/>
    </source>
</evidence>
<dbReference type="EC" id="3.6.1.41" evidence="1"/>
<proteinExistence type="predicted"/>
<keyword evidence="5" id="KW-0408">Iron</keyword>
<organism evidence="8 9">
    <name type="scientific">Alteracholeplasma palmae (strain ATCC 49389 / J233)</name>
    <name type="common">Acholeplasma palmae</name>
    <dbReference type="NCBI Taxonomy" id="1318466"/>
    <lineage>
        <taxon>Bacteria</taxon>
        <taxon>Bacillati</taxon>
        <taxon>Mycoplasmatota</taxon>
        <taxon>Mollicutes</taxon>
        <taxon>Acholeplasmatales</taxon>
        <taxon>Acholeplasmataceae</taxon>
        <taxon>Acholeplasma</taxon>
    </lineage>
</organism>
<evidence type="ECO:0000256" key="6">
    <source>
        <dbReference type="ARBA" id="ARBA00049417"/>
    </source>
</evidence>
<reference evidence="8 9" key="1">
    <citation type="journal article" date="2013" name="J. Mol. Microbiol. Biotechnol.">
        <title>Analysis of the Complete Genomes of Acholeplasma brassicae , A. palmae and A. laidlawii and Their Comparison to the Obligate Parasites from ' Candidatus Phytoplasma'.</title>
        <authorList>
            <person name="Kube M."/>
            <person name="Siewert C."/>
            <person name="Migdoll A.M."/>
            <person name="Duduk B."/>
            <person name="Holz S."/>
            <person name="Rabus R."/>
            <person name="Seemuller E."/>
            <person name="Mitrovic J."/>
            <person name="Muller I."/>
            <person name="Buttner C."/>
            <person name="Reinhardt R."/>
        </authorList>
    </citation>
    <scope>NUCLEOTIDE SEQUENCE [LARGE SCALE GENOMIC DNA]</scope>
    <source>
        <strain evidence="8 9">J233</strain>
    </source>
</reference>
<dbReference type="AlphaFoldDB" id="U4KKK2"/>
<evidence type="ECO:0000256" key="4">
    <source>
        <dbReference type="ARBA" id="ARBA00022801"/>
    </source>
</evidence>
<dbReference type="STRING" id="1318466.BN85407020"/>
<evidence type="ECO:0000313" key="8">
    <source>
        <dbReference type="EMBL" id="CCV64279.1"/>
    </source>
</evidence>
<keyword evidence="4 8" id="KW-0378">Hydrolase</keyword>
<evidence type="ECO:0000313" key="9">
    <source>
        <dbReference type="Proteomes" id="UP000032740"/>
    </source>
</evidence>
<evidence type="ECO:0000259" key="7">
    <source>
        <dbReference type="SMART" id="SM00471"/>
    </source>
</evidence>
<dbReference type="InterPro" id="IPR005249">
    <property type="entry name" value="YqeK"/>
</dbReference>
<dbReference type="NCBIfam" id="TIGR00488">
    <property type="entry name" value="bis(5'-nucleosyl)-tetraphosphatase (symmetrical) YqeK"/>
    <property type="match status" value="1"/>
</dbReference>
<dbReference type="InterPro" id="IPR006674">
    <property type="entry name" value="HD_domain"/>
</dbReference>
<dbReference type="SMART" id="SM00471">
    <property type="entry name" value="HDc"/>
    <property type="match status" value="1"/>
</dbReference>
<keyword evidence="3" id="KW-0547">Nucleotide-binding</keyword>
<dbReference type="EMBL" id="FO681347">
    <property type="protein sequence ID" value="CCV64279.1"/>
    <property type="molecule type" value="Genomic_DNA"/>
</dbReference>
<dbReference type="OrthoDB" id="5295945at2"/>
<dbReference type="GO" id="GO:0000166">
    <property type="term" value="F:nucleotide binding"/>
    <property type="evidence" value="ECO:0007669"/>
    <property type="project" value="UniProtKB-KW"/>
</dbReference>
<dbReference type="RefSeq" id="WP_026658660.1">
    <property type="nucleotide sequence ID" value="NC_022538.1"/>
</dbReference>
<dbReference type="CDD" id="cd00077">
    <property type="entry name" value="HDc"/>
    <property type="match status" value="1"/>
</dbReference>
<evidence type="ECO:0000256" key="1">
    <source>
        <dbReference type="ARBA" id="ARBA00012506"/>
    </source>
</evidence>
<feature type="domain" description="HD/PDEase" evidence="7">
    <location>
        <begin position="15"/>
        <end position="140"/>
    </location>
</feature>
<dbReference type="PANTHER" id="PTHR35795:SF1">
    <property type="entry name" value="BIS(5'-NUCLEOSYL)-TETRAPHOSPHATASE, SYMMETRICAL"/>
    <property type="match status" value="1"/>
</dbReference>
<dbReference type="KEGG" id="apal:BN85407020"/>
<keyword evidence="2" id="KW-0479">Metal-binding</keyword>
<sequence>MILEIRKAVEEKLEKHPERLKHVLGVYEMATKLAEHYNQEVEPIQIAALFHDYSKYDDLVDQIRYIDLKLVKKYSETPVMYHALAAAALLEYRYDIKNKEILSAIRKHVWGDENMSMADKIVLISDKIELGRTYPKVEHFRNLAFTDIDQAIYEFLVDNISYNKQQGNKIHDEQYLVIEKIKEQLDDKTRTDN</sequence>
<keyword evidence="9" id="KW-1185">Reference proteome</keyword>